<protein>
    <recommendedName>
        <fullName evidence="5">NEAT domain-containing protein</fullName>
    </recommendedName>
</protein>
<feature type="transmembrane region" description="Helical" evidence="1">
    <location>
        <begin position="236"/>
        <end position="257"/>
    </location>
</feature>
<dbReference type="EMBL" id="MPTB01000012">
    <property type="protein sequence ID" value="OMD48441.1"/>
    <property type="molecule type" value="Genomic_DNA"/>
</dbReference>
<keyword evidence="4" id="KW-1185">Reference proteome</keyword>
<comment type="caution">
    <text evidence="3">The sequence shown here is derived from an EMBL/GenBank/DDBJ whole genome shotgun (WGS) entry which is preliminary data.</text>
</comment>
<keyword evidence="2" id="KW-0732">Signal</keyword>
<evidence type="ECO:0000256" key="1">
    <source>
        <dbReference type="SAM" id="Phobius"/>
    </source>
</evidence>
<name>A0ABX3HGF7_PAEBO</name>
<evidence type="ECO:0000256" key="2">
    <source>
        <dbReference type="SAM" id="SignalP"/>
    </source>
</evidence>
<dbReference type="Proteomes" id="UP000187412">
    <property type="component" value="Unassembled WGS sequence"/>
</dbReference>
<feature type="signal peptide" evidence="2">
    <location>
        <begin position="1"/>
        <end position="26"/>
    </location>
</feature>
<dbReference type="RefSeq" id="WP_076110682.1">
    <property type="nucleotide sequence ID" value="NZ_MPTB01000012.1"/>
</dbReference>
<gene>
    <name evidence="3" type="ORF">BSK56_11755</name>
</gene>
<evidence type="ECO:0008006" key="5">
    <source>
        <dbReference type="Google" id="ProtNLM"/>
    </source>
</evidence>
<feature type="chain" id="PRO_5047112076" description="NEAT domain-containing protein" evidence="2">
    <location>
        <begin position="27"/>
        <end position="260"/>
    </location>
</feature>
<accession>A0ABX3HGF7</accession>
<evidence type="ECO:0000313" key="3">
    <source>
        <dbReference type="EMBL" id="OMD48441.1"/>
    </source>
</evidence>
<sequence>MKKKWFFSSFLIFNLLLFNFNNFIFADSYEPAPNEQIKTTIQNEFKLKYLNSLNSVKSEYGLDGKENFENVQLSSGTAYYKISDNANSSELVFAGYIFSIKLNNIDVGTIYSNNDSGSWEIFNITSNINNEQSFLATQSSLKEGEDIKLVSDVRYGIDALYIHGIAGERVIDLNSNNATSGSLHAENTISKSVFDEKIKNIKEKRAASPTKNGVLEMGAGQVNFTEPEATSNNLPVILFLFGVILVIPVLFVLTLILRLH</sequence>
<keyword evidence="1" id="KW-0812">Transmembrane</keyword>
<keyword evidence="1" id="KW-0472">Membrane</keyword>
<proteinExistence type="predicted"/>
<reference evidence="3 4" key="1">
    <citation type="submission" date="2016-10" db="EMBL/GenBank/DDBJ databases">
        <title>Paenibacillus species isolates.</title>
        <authorList>
            <person name="Beno S.M."/>
        </authorList>
    </citation>
    <scope>NUCLEOTIDE SEQUENCE [LARGE SCALE GENOMIC DNA]</scope>
    <source>
        <strain evidence="3 4">FSL H7-0744</strain>
    </source>
</reference>
<evidence type="ECO:0000313" key="4">
    <source>
        <dbReference type="Proteomes" id="UP000187412"/>
    </source>
</evidence>
<keyword evidence="1" id="KW-1133">Transmembrane helix</keyword>
<organism evidence="3 4">
    <name type="scientific">Paenibacillus borealis</name>
    <dbReference type="NCBI Taxonomy" id="160799"/>
    <lineage>
        <taxon>Bacteria</taxon>
        <taxon>Bacillati</taxon>
        <taxon>Bacillota</taxon>
        <taxon>Bacilli</taxon>
        <taxon>Bacillales</taxon>
        <taxon>Paenibacillaceae</taxon>
        <taxon>Paenibacillus</taxon>
    </lineage>
</organism>